<dbReference type="InterPro" id="IPR050570">
    <property type="entry name" value="Cell_wall_metabolism_enzyme"/>
</dbReference>
<dbReference type="PANTHER" id="PTHR21666:SF270">
    <property type="entry name" value="MUREIN HYDROLASE ACTIVATOR ENVC"/>
    <property type="match status" value="1"/>
</dbReference>
<dbReference type="CDD" id="cd00118">
    <property type="entry name" value="LysM"/>
    <property type="match status" value="2"/>
</dbReference>
<dbReference type="Pfam" id="PF01551">
    <property type="entry name" value="Peptidase_M23"/>
    <property type="match status" value="1"/>
</dbReference>
<evidence type="ECO:0000313" key="4">
    <source>
        <dbReference type="Proteomes" id="UP000707356"/>
    </source>
</evidence>
<feature type="region of interest" description="Disordered" evidence="1">
    <location>
        <begin position="284"/>
        <end position="322"/>
    </location>
</feature>
<accession>A0A951PC85</accession>
<feature type="compositionally biased region" description="Polar residues" evidence="1">
    <location>
        <begin position="459"/>
        <end position="472"/>
    </location>
</feature>
<evidence type="ECO:0000313" key="3">
    <source>
        <dbReference type="EMBL" id="MBW4466879.1"/>
    </source>
</evidence>
<dbReference type="InterPro" id="IPR016047">
    <property type="entry name" value="M23ase_b-sheet_dom"/>
</dbReference>
<dbReference type="Pfam" id="PF01476">
    <property type="entry name" value="LysM"/>
    <property type="match status" value="2"/>
</dbReference>
<evidence type="ECO:0000259" key="2">
    <source>
        <dbReference type="PROSITE" id="PS51782"/>
    </source>
</evidence>
<feature type="region of interest" description="Disordered" evidence="1">
    <location>
        <begin position="455"/>
        <end position="486"/>
    </location>
</feature>
<feature type="compositionally biased region" description="Polar residues" evidence="1">
    <location>
        <begin position="301"/>
        <end position="318"/>
    </location>
</feature>
<feature type="domain" description="LysM" evidence="2">
    <location>
        <begin position="331"/>
        <end position="375"/>
    </location>
</feature>
<feature type="region of interest" description="Disordered" evidence="1">
    <location>
        <begin position="63"/>
        <end position="85"/>
    </location>
</feature>
<dbReference type="SUPFAM" id="SSF54106">
    <property type="entry name" value="LysM domain"/>
    <property type="match status" value="2"/>
</dbReference>
<evidence type="ECO:0000256" key="1">
    <source>
        <dbReference type="SAM" id="MobiDB-lite"/>
    </source>
</evidence>
<dbReference type="InterPro" id="IPR018392">
    <property type="entry name" value="LysM"/>
</dbReference>
<dbReference type="PROSITE" id="PS51782">
    <property type="entry name" value="LYSM"/>
    <property type="match status" value="2"/>
</dbReference>
<dbReference type="AlphaFoldDB" id="A0A951PC85"/>
<organism evidence="3 4">
    <name type="scientific">Pegethrix bostrychoides GSE-TBD4-15B</name>
    <dbReference type="NCBI Taxonomy" id="2839662"/>
    <lineage>
        <taxon>Bacteria</taxon>
        <taxon>Bacillati</taxon>
        <taxon>Cyanobacteriota</taxon>
        <taxon>Cyanophyceae</taxon>
        <taxon>Oculatellales</taxon>
        <taxon>Oculatellaceae</taxon>
        <taxon>Pegethrix</taxon>
    </lineage>
</organism>
<dbReference type="SMART" id="SM00257">
    <property type="entry name" value="LysM"/>
    <property type="match status" value="2"/>
</dbReference>
<dbReference type="SUPFAM" id="SSF51261">
    <property type="entry name" value="Duplicated hybrid motif"/>
    <property type="match status" value="1"/>
</dbReference>
<dbReference type="GO" id="GO:0004222">
    <property type="term" value="F:metalloendopeptidase activity"/>
    <property type="evidence" value="ECO:0007669"/>
    <property type="project" value="TreeGrafter"/>
</dbReference>
<gene>
    <name evidence="3" type="ORF">KME07_15755</name>
</gene>
<sequence>MKRAFLKEVKPVSSVLCSLNQSADVEAEAAEQTQSGARRRLRTSAAMVGLAISMGATGLLMPRHGDGASAAESNETAASSSQPASQVATLTSDLQGLITAPPPAAKAAGRPSLTSADYVVGQGQTLQQIAQRYQISVAELAAANRISTTAVVRPGQVLRVPGAVPVAQSSQMLALSELSRLPAPDSTGQVQARDQALSRLMQEQSKLKERLSELRRQDQQSERVALADSAALAPAVMNKQAPAASPAASVLALTPTVPSATVPSVTPTPELDWMQANRSLNIPSGFSSSPVSLPSHPETGESASRPSVTLPNSSSPSPAVTAMGLSAASEQAYQVSLGDTVARIARAHNVSPSELISANRLSNPDVIFVGQTLRLPAASLSSNGTVSTVLPAVPAQMRQDQLQAASPTRLAVVPSTLPSTGSEALMPAAPTVDEPSGRNPYVQNLLSEVRALRERRSQQARVQPNRELSASEQVAPETVAASPSASRTAAVLSRARLESPTVPTVPMVPTVQAQKEPAVVAVAPLNPESYAPLTEQIPGRMVSPDLPALPGADRFLPDGTQTGYIWPAKGLLTSGYGWRWGRMHSGIDIAADVGTPIYAAASGVVEYSGWNSGGYGNMVEIRHTDGSMTRYAHMNALYVQKGQRIGQSEQIGEMGSTGYSTGPHLHFEVHPVASGAVNPMAYLPAN</sequence>
<reference evidence="3" key="1">
    <citation type="submission" date="2021-05" db="EMBL/GenBank/DDBJ databases">
        <authorList>
            <person name="Pietrasiak N."/>
            <person name="Ward R."/>
            <person name="Stajich J.E."/>
            <person name="Kurbessoian T."/>
        </authorList>
    </citation>
    <scope>NUCLEOTIDE SEQUENCE</scope>
    <source>
        <strain evidence="3">GSE-TBD4-15B</strain>
    </source>
</reference>
<proteinExistence type="predicted"/>
<dbReference type="PANTHER" id="PTHR21666">
    <property type="entry name" value="PEPTIDASE-RELATED"/>
    <property type="match status" value="1"/>
</dbReference>
<protein>
    <submittedName>
        <fullName evidence="3">Peptidoglycan DD-metalloendopeptidase family protein</fullName>
    </submittedName>
</protein>
<dbReference type="EMBL" id="JAHHHV010000071">
    <property type="protein sequence ID" value="MBW4466879.1"/>
    <property type="molecule type" value="Genomic_DNA"/>
</dbReference>
<dbReference type="Gene3D" id="3.10.350.10">
    <property type="entry name" value="LysM domain"/>
    <property type="match status" value="2"/>
</dbReference>
<dbReference type="InterPro" id="IPR011055">
    <property type="entry name" value="Dup_hybrid_motif"/>
</dbReference>
<dbReference type="Gene3D" id="2.70.70.10">
    <property type="entry name" value="Glucose Permease (Domain IIA)"/>
    <property type="match status" value="1"/>
</dbReference>
<feature type="compositionally biased region" description="Low complexity" evidence="1">
    <location>
        <begin position="68"/>
        <end position="85"/>
    </location>
</feature>
<dbReference type="Proteomes" id="UP000707356">
    <property type="component" value="Unassembled WGS sequence"/>
</dbReference>
<feature type="domain" description="LysM" evidence="2">
    <location>
        <begin position="116"/>
        <end position="160"/>
    </location>
</feature>
<reference evidence="3" key="2">
    <citation type="journal article" date="2022" name="Microbiol. Resour. Announc.">
        <title>Metagenome Sequencing to Explore Phylogenomics of Terrestrial Cyanobacteria.</title>
        <authorList>
            <person name="Ward R.D."/>
            <person name="Stajich J.E."/>
            <person name="Johansen J.R."/>
            <person name="Huntemann M."/>
            <person name="Clum A."/>
            <person name="Foster B."/>
            <person name="Foster B."/>
            <person name="Roux S."/>
            <person name="Palaniappan K."/>
            <person name="Varghese N."/>
            <person name="Mukherjee S."/>
            <person name="Reddy T.B.K."/>
            <person name="Daum C."/>
            <person name="Copeland A."/>
            <person name="Chen I.A."/>
            <person name="Ivanova N.N."/>
            <person name="Kyrpides N.C."/>
            <person name="Shapiro N."/>
            <person name="Eloe-Fadrosh E.A."/>
            <person name="Pietrasiak N."/>
        </authorList>
    </citation>
    <scope>NUCLEOTIDE SEQUENCE</scope>
    <source>
        <strain evidence="3">GSE-TBD4-15B</strain>
    </source>
</reference>
<name>A0A951PC85_9CYAN</name>
<dbReference type="CDD" id="cd12797">
    <property type="entry name" value="M23_peptidase"/>
    <property type="match status" value="1"/>
</dbReference>
<dbReference type="InterPro" id="IPR036779">
    <property type="entry name" value="LysM_dom_sf"/>
</dbReference>
<feature type="compositionally biased region" description="Low complexity" evidence="1">
    <location>
        <begin position="284"/>
        <end position="297"/>
    </location>
</feature>
<comment type="caution">
    <text evidence="3">The sequence shown here is derived from an EMBL/GenBank/DDBJ whole genome shotgun (WGS) entry which is preliminary data.</text>
</comment>